<dbReference type="Pfam" id="PF02597">
    <property type="entry name" value="ThiS"/>
    <property type="match status" value="1"/>
</dbReference>
<evidence type="ECO:0008006" key="3">
    <source>
        <dbReference type="Google" id="ProtNLM"/>
    </source>
</evidence>
<dbReference type="RefSeq" id="WP_221251908.1">
    <property type="nucleotide sequence ID" value="NZ_AP024355.1"/>
</dbReference>
<dbReference type="EMBL" id="AP024355">
    <property type="protein sequence ID" value="BCR04452.1"/>
    <property type="molecule type" value="Genomic_DNA"/>
</dbReference>
<dbReference type="Proteomes" id="UP001319827">
    <property type="component" value="Chromosome"/>
</dbReference>
<name>A0ABM8HRA9_9BACT</name>
<reference evidence="1 2" key="2">
    <citation type="journal article" date="2021" name="Int. J. Syst. Evol. Microbiol.">
        <title>Isolation and Polyphasic Characterization of Desulfuromonas versatilis sp. Nov., an Electrogenic Bacteria Capable of Versatile Metabolism Isolated from a Graphene Oxide-Reducing Enrichment Culture.</title>
        <authorList>
            <person name="Xie L."/>
            <person name="Yoshida N."/>
            <person name="Ishii S."/>
            <person name="Meng L."/>
        </authorList>
    </citation>
    <scope>NUCLEOTIDE SEQUENCE [LARGE SCALE GENOMIC DNA]</scope>
    <source>
        <strain evidence="1 2">NIT-T3</strain>
    </source>
</reference>
<dbReference type="SUPFAM" id="SSF54285">
    <property type="entry name" value="MoaD/ThiS"/>
    <property type="match status" value="1"/>
</dbReference>
<sequence>MQITVKLFATFRVGRFKIEQRSYPAQSTARAVLEDVGVTEEELGILMVNGRHGNLDQPLCEGDTVSLFPLVGGG</sequence>
<evidence type="ECO:0000313" key="2">
    <source>
        <dbReference type="Proteomes" id="UP001319827"/>
    </source>
</evidence>
<reference evidence="1 2" key="1">
    <citation type="journal article" date="2016" name="C (Basel)">
        <title>Selective Growth of and Electricity Production by Marine Exoelectrogenic Bacteria in Self-Aggregated Hydrogel of Microbially Reduced Graphene Oxide.</title>
        <authorList>
            <person name="Yoshida N."/>
            <person name="Goto Y."/>
            <person name="Miyata Y."/>
        </authorList>
    </citation>
    <scope>NUCLEOTIDE SEQUENCE [LARGE SCALE GENOMIC DNA]</scope>
    <source>
        <strain evidence="1 2">NIT-T3</strain>
    </source>
</reference>
<accession>A0ABM8HRA9</accession>
<gene>
    <name evidence="1" type="ORF">DESUT3_15210</name>
</gene>
<keyword evidence="2" id="KW-1185">Reference proteome</keyword>
<dbReference type="CDD" id="cd17040">
    <property type="entry name" value="Ubl_MoaD_like"/>
    <property type="match status" value="1"/>
</dbReference>
<evidence type="ECO:0000313" key="1">
    <source>
        <dbReference type="EMBL" id="BCR04452.1"/>
    </source>
</evidence>
<dbReference type="InterPro" id="IPR012675">
    <property type="entry name" value="Beta-grasp_dom_sf"/>
</dbReference>
<protein>
    <recommendedName>
        <fullName evidence="3">MoaD/ThiS family protein</fullName>
    </recommendedName>
</protein>
<proteinExistence type="predicted"/>
<dbReference type="Gene3D" id="3.10.20.30">
    <property type="match status" value="1"/>
</dbReference>
<organism evidence="1 2">
    <name type="scientific">Desulfuromonas versatilis</name>
    <dbReference type="NCBI Taxonomy" id="2802975"/>
    <lineage>
        <taxon>Bacteria</taxon>
        <taxon>Pseudomonadati</taxon>
        <taxon>Thermodesulfobacteriota</taxon>
        <taxon>Desulfuromonadia</taxon>
        <taxon>Desulfuromonadales</taxon>
        <taxon>Desulfuromonadaceae</taxon>
        <taxon>Desulfuromonas</taxon>
    </lineage>
</organism>
<dbReference type="InterPro" id="IPR016155">
    <property type="entry name" value="Mopterin_synth/thiamin_S_b"/>
</dbReference>
<dbReference type="InterPro" id="IPR003749">
    <property type="entry name" value="ThiS/MoaD-like"/>
</dbReference>